<feature type="non-terminal residue" evidence="2">
    <location>
        <position position="41"/>
    </location>
</feature>
<evidence type="ECO:0000313" key="2">
    <source>
        <dbReference type="EMBL" id="CAA9584179.1"/>
    </source>
</evidence>
<dbReference type="EMBL" id="CADCWJ010000820">
    <property type="protein sequence ID" value="CAA9584179.1"/>
    <property type="molecule type" value="Genomic_DNA"/>
</dbReference>
<name>A0A6J4VN65_9BACT</name>
<dbReference type="AlphaFoldDB" id="A0A6J4VN65"/>
<gene>
    <name evidence="2" type="ORF">AVDCRST_MAG87-3732</name>
</gene>
<sequence length="41" mass="4016">GLPHGGARDGGTPGDGASGAGTFPGQGVRWCGHPHGFRFAL</sequence>
<protein>
    <submittedName>
        <fullName evidence="2">Uncharacterized protein</fullName>
    </submittedName>
</protein>
<feature type="compositionally biased region" description="Gly residues" evidence="1">
    <location>
        <begin position="8"/>
        <end position="24"/>
    </location>
</feature>
<proteinExistence type="predicted"/>
<accession>A0A6J4VN65</accession>
<organism evidence="2">
    <name type="scientific">uncultured Thermomicrobiales bacterium</name>
    <dbReference type="NCBI Taxonomy" id="1645740"/>
    <lineage>
        <taxon>Bacteria</taxon>
        <taxon>Pseudomonadati</taxon>
        <taxon>Thermomicrobiota</taxon>
        <taxon>Thermomicrobia</taxon>
        <taxon>Thermomicrobiales</taxon>
        <taxon>environmental samples</taxon>
    </lineage>
</organism>
<reference evidence="2" key="1">
    <citation type="submission" date="2020-02" db="EMBL/GenBank/DDBJ databases">
        <authorList>
            <person name="Meier V. D."/>
        </authorList>
    </citation>
    <scope>NUCLEOTIDE SEQUENCE</scope>
    <source>
        <strain evidence="2">AVDCRST_MAG87</strain>
    </source>
</reference>
<evidence type="ECO:0000256" key="1">
    <source>
        <dbReference type="SAM" id="MobiDB-lite"/>
    </source>
</evidence>
<feature type="region of interest" description="Disordered" evidence="1">
    <location>
        <begin position="1"/>
        <end position="29"/>
    </location>
</feature>
<feature type="non-terminal residue" evidence="2">
    <location>
        <position position="1"/>
    </location>
</feature>